<reference evidence="2" key="1">
    <citation type="submission" date="2023-07" db="EMBL/GenBank/DDBJ databases">
        <authorList>
            <consortium name="AG Swart"/>
            <person name="Singh M."/>
            <person name="Singh A."/>
            <person name="Seah K."/>
            <person name="Emmerich C."/>
        </authorList>
    </citation>
    <scope>NUCLEOTIDE SEQUENCE</scope>
    <source>
        <strain evidence="2">DP1</strain>
    </source>
</reference>
<dbReference type="SUPFAM" id="SSF52821">
    <property type="entry name" value="Rhodanese/Cell cycle control phosphatase"/>
    <property type="match status" value="1"/>
</dbReference>
<proteinExistence type="predicted"/>
<keyword evidence="3" id="KW-1185">Reference proteome</keyword>
<evidence type="ECO:0000313" key="3">
    <source>
        <dbReference type="Proteomes" id="UP001295684"/>
    </source>
</evidence>
<dbReference type="InterPro" id="IPR001763">
    <property type="entry name" value="Rhodanese-like_dom"/>
</dbReference>
<organism evidence="2 3">
    <name type="scientific">Euplotes crassus</name>
    <dbReference type="NCBI Taxonomy" id="5936"/>
    <lineage>
        <taxon>Eukaryota</taxon>
        <taxon>Sar</taxon>
        <taxon>Alveolata</taxon>
        <taxon>Ciliophora</taxon>
        <taxon>Intramacronucleata</taxon>
        <taxon>Spirotrichea</taxon>
        <taxon>Hypotrichia</taxon>
        <taxon>Euplotida</taxon>
        <taxon>Euplotidae</taxon>
        <taxon>Moneuplotes</taxon>
    </lineage>
</organism>
<dbReference type="Proteomes" id="UP001295684">
    <property type="component" value="Unassembled WGS sequence"/>
</dbReference>
<name>A0AAD2D6V7_EUPCR</name>
<sequence length="147" mass="16583">MLLMRENNYKTIYSIWNRNPIFNIELKQIIDEYTPGDNFALCSLKTPPNPPILPPKSISGHKLPFFTLSSSKILSSSHSEITSKISKIKSKCSILPSEELKIICICQYGSKSKSVSEYLRINGINSAYLFGGIKDFSPLVGPHFWLK</sequence>
<evidence type="ECO:0000259" key="1">
    <source>
        <dbReference type="PROSITE" id="PS50206"/>
    </source>
</evidence>
<dbReference type="Gene3D" id="3.40.250.10">
    <property type="entry name" value="Rhodanese-like domain"/>
    <property type="match status" value="1"/>
</dbReference>
<evidence type="ECO:0000313" key="2">
    <source>
        <dbReference type="EMBL" id="CAI2382897.1"/>
    </source>
</evidence>
<dbReference type="InterPro" id="IPR036873">
    <property type="entry name" value="Rhodanese-like_dom_sf"/>
</dbReference>
<dbReference type="AlphaFoldDB" id="A0AAD2D6V7"/>
<gene>
    <name evidence="2" type="ORF">ECRASSUSDP1_LOCUS24386</name>
</gene>
<dbReference type="PROSITE" id="PS50206">
    <property type="entry name" value="RHODANESE_3"/>
    <property type="match status" value="1"/>
</dbReference>
<dbReference type="EMBL" id="CAMPGE010025111">
    <property type="protein sequence ID" value="CAI2382897.1"/>
    <property type="molecule type" value="Genomic_DNA"/>
</dbReference>
<feature type="domain" description="Rhodanese" evidence="1">
    <location>
        <begin position="63"/>
        <end position="145"/>
    </location>
</feature>
<comment type="caution">
    <text evidence="2">The sequence shown here is derived from an EMBL/GenBank/DDBJ whole genome shotgun (WGS) entry which is preliminary data.</text>
</comment>
<protein>
    <recommendedName>
        <fullName evidence="1">Rhodanese domain-containing protein</fullName>
    </recommendedName>
</protein>
<accession>A0AAD2D6V7</accession>